<reference evidence="2" key="1">
    <citation type="submission" date="2020-07" db="EMBL/GenBank/DDBJ databases">
        <title>The High-quality genome of the commercially important snow crab, Chionoecetes opilio.</title>
        <authorList>
            <person name="Jeong J.-H."/>
            <person name="Ryu S."/>
        </authorList>
    </citation>
    <scope>NUCLEOTIDE SEQUENCE</scope>
    <source>
        <strain evidence="2">MADBK_172401_WGS</strain>
        <tissue evidence="2">Digestive gland</tissue>
    </source>
</reference>
<evidence type="ECO:0000313" key="3">
    <source>
        <dbReference type="Proteomes" id="UP000770661"/>
    </source>
</evidence>
<evidence type="ECO:0000313" key="2">
    <source>
        <dbReference type="EMBL" id="KAG0721926.1"/>
    </source>
</evidence>
<name>A0A8J4YDX1_CHIOP</name>
<proteinExistence type="predicted"/>
<sequence length="124" mass="14408">MKSRGTRQTNKPPIITSSCGNTAPFSPQKNSFRLFEALDIKTDFLSANPRKWQEEESYVEACRRIEGLRVVNAQPSEEWRHPVLQPRLTKDEEKRRFLPKLWRPIAIKSPGPRRVPFPGQARPQ</sequence>
<comment type="caution">
    <text evidence="2">The sequence shown here is derived from an EMBL/GenBank/DDBJ whole genome shotgun (WGS) entry which is preliminary data.</text>
</comment>
<dbReference type="AlphaFoldDB" id="A0A8J4YDX1"/>
<dbReference type="EMBL" id="JACEEZ010010275">
    <property type="protein sequence ID" value="KAG0721926.1"/>
    <property type="molecule type" value="Genomic_DNA"/>
</dbReference>
<accession>A0A8J4YDX1</accession>
<keyword evidence="3" id="KW-1185">Reference proteome</keyword>
<gene>
    <name evidence="2" type="ORF">GWK47_045445</name>
</gene>
<evidence type="ECO:0000256" key="1">
    <source>
        <dbReference type="SAM" id="MobiDB-lite"/>
    </source>
</evidence>
<dbReference type="Proteomes" id="UP000770661">
    <property type="component" value="Unassembled WGS sequence"/>
</dbReference>
<protein>
    <submittedName>
        <fullName evidence="2">Uncharacterized protein</fullName>
    </submittedName>
</protein>
<feature type="region of interest" description="Disordered" evidence="1">
    <location>
        <begin position="1"/>
        <end position="23"/>
    </location>
</feature>
<organism evidence="2 3">
    <name type="scientific">Chionoecetes opilio</name>
    <name type="common">Atlantic snow crab</name>
    <name type="synonym">Cancer opilio</name>
    <dbReference type="NCBI Taxonomy" id="41210"/>
    <lineage>
        <taxon>Eukaryota</taxon>
        <taxon>Metazoa</taxon>
        <taxon>Ecdysozoa</taxon>
        <taxon>Arthropoda</taxon>
        <taxon>Crustacea</taxon>
        <taxon>Multicrustacea</taxon>
        <taxon>Malacostraca</taxon>
        <taxon>Eumalacostraca</taxon>
        <taxon>Eucarida</taxon>
        <taxon>Decapoda</taxon>
        <taxon>Pleocyemata</taxon>
        <taxon>Brachyura</taxon>
        <taxon>Eubrachyura</taxon>
        <taxon>Majoidea</taxon>
        <taxon>Majidae</taxon>
        <taxon>Chionoecetes</taxon>
    </lineage>
</organism>